<sequence length="616" mass="69783">MGTSKPRNSRGPNSAVSLDLQDFTRRFFDALDADGAFTGPGPVELTRMGYRPAAERFAVTYIADEMFSKYDDGKPSAQKRAKAVERFLQAEHQCALVNQKLEPSAIGQEPWWMDERSDADDDLVVVGLVLKRARSLISRVLGAFPGWVKVMENANFGPGATTRLPRAKGHHAYKWANNSQVTRAASSPLREIMAEMPGFTSVLLEERSTHEIVLGNKLDWVAKNYKTDRTIAIEPCWNMFLQKGVGTLIRRRLKRVGIDLDDQTTNQLLACIGSITGELATIDLSMASDCVAYRLAEFVIRPDWFEAIATLRSPVGFYTLDDVDHCIVYEKLSSMGNGNTFEVETLIFWGIARAVSELIGCADHRLSVYGDDIIVPSGIADEVCNILKQVGFVTNSDKTFTSGPFRESCGAHWFQGVDVKPFYVREAVDSLDRLFLLHNNVCRWFQQNPDICNPDEVDRLLHWIRSHAPKEWRKPSLLSLQQGDGGFFGTFTQVRPRKPGVKKFGWDGWVTDVLLFRSKYDKPAPSRVDLTEDDERNSWPLLSKPDWASLWRLEWAQARWYHGRIPASMWSRWEPSFLSALGRLQKAAADVPYQERYWYEGTLVTPSHAVESVWWA</sequence>
<evidence type="ECO:0000256" key="5">
    <source>
        <dbReference type="ARBA" id="ARBA00022741"/>
    </source>
</evidence>
<dbReference type="GO" id="GO:0039694">
    <property type="term" value="P:viral RNA genome replication"/>
    <property type="evidence" value="ECO:0007669"/>
    <property type="project" value="InterPro"/>
</dbReference>
<evidence type="ECO:0000256" key="6">
    <source>
        <dbReference type="ARBA" id="ARBA00022953"/>
    </source>
</evidence>
<dbReference type="SUPFAM" id="SSF56672">
    <property type="entry name" value="DNA/RNA polymerases"/>
    <property type="match status" value="1"/>
</dbReference>
<keyword evidence="6" id="KW-0693">Viral RNA replication</keyword>
<evidence type="ECO:0000256" key="2">
    <source>
        <dbReference type="ARBA" id="ARBA00022484"/>
    </source>
</evidence>
<dbReference type="PROSITE" id="PS50522">
    <property type="entry name" value="RDRP_PHAGE"/>
    <property type="match status" value="1"/>
</dbReference>
<evidence type="ECO:0000256" key="1">
    <source>
        <dbReference type="ARBA" id="ARBA00012494"/>
    </source>
</evidence>
<dbReference type="InterPro" id="IPR005093">
    <property type="entry name" value="RNArep_beta"/>
</dbReference>
<keyword evidence="4" id="KW-0548">Nucleotidyltransferase</keyword>
<feature type="domain" description="RdRp catalytic" evidence="10">
    <location>
        <begin position="268"/>
        <end position="403"/>
    </location>
</feature>
<keyword evidence="5" id="KW-0547">Nucleotide-binding</keyword>
<dbReference type="EMBL" id="BK013592">
    <property type="protein sequence ID" value="DAD50669.1"/>
    <property type="molecule type" value="Genomic_RNA"/>
</dbReference>
<evidence type="ECO:0000256" key="8">
    <source>
        <dbReference type="ARBA" id="ARBA00048744"/>
    </source>
</evidence>
<dbReference type="InterPro" id="IPR043502">
    <property type="entry name" value="DNA/RNA_pol_sf"/>
</dbReference>
<dbReference type="EC" id="2.7.7.48" evidence="1"/>
<comment type="catalytic activity">
    <reaction evidence="8">
        <text>RNA(n) + a ribonucleoside 5'-triphosphate = RNA(n+1) + diphosphate</text>
        <dbReference type="Rhea" id="RHEA:21248"/>
        <dbReference type="Rhea" id="RHEA-COMP:14527"/>
        <dbReference type="Rhea" id="RHEA-COMP:17342"/>
        <dbReference type="ChEBI" id="CHEBI:33019"/>
        <dbReference type="ChEBI" id="CHEBI:61557"/>
        <dbReference type="ChEBI" id="CHEBI:140395"/>
        <dbReference type="EC" id="2.7.7.48"/>
    </reaction>
</comment>
<keyword evidence="9" id="KW-0479">Metal-binding</keyword>
<evidence type="ECO:0000256" key="9">
    <source>
        <dbReference type="PIRSR" id="PIRSR605093-1"/>
    </source>
</evidence>
<dbReference type="GeneID" id="80398836"/>
<dbReference type="RefSeq" id="YP_010769735.1">
    <property type="nucleotide sequence ID" value="NC_074060.1"/>
</dbReference>
<dbReference type="Proteomes" id="UP000679949">
    <property type="component" value="Segment"/>
</dbReference>
<accession>A0A8S5L014</accession>
<dbReference type="GO" id="GO:0046872">
    <property type="term" value="F:metal ion binding"/>
    <property type="evidence" value="ECO:0007669"/>
    <property type="project" value="UniProtKB-KW"/>
</dbReference>
<name>A0A8S5L014_9VIRU</name>
<protein>
    <recommendedName>
        <fullName evidence="1">RNA-directed RNA polymerase</fullName>
        <ecNumber evidence="1">2.7.7.48</ecNumber>
    </recommendedName>
    <alternativeName>
        <fullName evidence="7">RNA replicase beta chain</fullName>
    </alternativeName>
</protein>
<evidence type="ECO:0000256" key="7">
    <source>
        <dbReference type="ARBA" id="ARBA00030248"/>
    </source>
</evidence>
<gene>
    <name evidence="11" type="primary">SRR6960799_11_3</name>
</gene>
<keyword evidence="12" id="KW-1185">Reference proteome</keyword>
<feature type="binding site" evidence="9">
    <location>
        <position position="372"/>
    </location>
    <ligand>
        <name>Mg(2+)</name>
        <dbReference type="ChEBI" id="CHEBI:18420"/>
        <label>2</label>
    </ligand>
</feature>
<evidence type="ECO:0000256" key="4">
    <source>
        <dbReference type="ARBA" id="ARBA00022695"/>
    </source>
</evidence>
<dbReference type="Pfam" id="PF03431">
    <property type="entry name" value="RNA_replicase_B"/>
    <property type="match status" value="1"/>
</dbReference>
<dbReference type="GO" id="GO:0003968">
    <property type="term" value="F:RNA-directed RNA polymerase activity"/>
    <property type="evidence" value="ECO:0007669"/>
    <property type="project" value="UniProtKB-KW"/>
</dbReference>
<comment type="cofactor">
    <cofactor evidence="9">
        <name>Mg(2+)</name>
        <dbReference type="ChEBI" id="CHEBI:18420"/>
    </cofactor>
    <text evidence="9">Binds 2 Mg(2+) per subunit.</text>
</comment>
<proteinExistence type="predicted"/>
<dbReference type="GO" id="GO:0000166">
    <property type="term" value="F:nucleotide binding"/>
    <property type="evidence" value="ECO:0007669"/>
    <property type="project" value="UniProtKB-KW"/>
</dbReference>
<evidence type="ECO:0000259" key="10">
    <source>
        <dbReference type="PROSITE" id="PS50522"/>
    </source>
</evidence>
<evidence type="ECO:0000313" key="12">
    <source>
        <dbReference type="Proteomes" id="UP000679949"/>
    </source>
</evidence>
<feature type="binding site" evidence="9">
    <location>
        <position position="371"/>
    </location>
    <ligand>
        <name>Mg(2+)</name>
        <dbReference type="ChEBI" id="CHEBI:18420"/>
        <label>2</label>
    </ligand>
</feature>
<dbReference type="KEGG" id="vg:80398836"/>
<evidence type="ECO:0000313" key="11">
    <source>
        <dbReference type="EMBL" id="DAD50669.1"/>
    </source>
</evidence>
<feature type="binding site" evidence="9">
    <location>
        <position position="283"/>
    </location>
    <ligand>
        <name>Mg(2+)</name>
        <dbReference type="ChEBI" id="CHEBI:18420"/>
        <label>2</label>
    </ligand>
</feature>
<organism evidence="11 12">
    <name type="scientific">ssRNA phage SRR6960799_11</name>
    <dbReference type="NCBI Taxonomy" id="2786567"/>
    <lineage>
        <taxon>Viruses</taxon>
        <taxon>Riboviria</taxon>
        <taxon>Orthornavirae</taxon>
        <taxon>Lenarviricota</taxon>
        <taxon>Leviviricetes</taxon>
        <taxon>Norzivirales</taxon>
        <taxon>Fiersviridae</taxon>
        <taxon>Piponevirus</taxon>
        <taxon>Piponevirus borborocola</taxon>
    </lineage>
</organism>
<evidence type="ECO:0000256" key="3">
    <source>
        <dbReference type="ARBA" id="ARBA00022679"/>
    </source>
</evidence>
<dbReference type="InterPro" id="IPR007096">
    <property type="entry name" value="RNA-dir_Rpol_cat_phage"/>
</dbReference>
<keyword evidence="9" id="KW-0460">Magnesium</keyword>
<reference evidence="11 12" key="1">
    <citation type="submission" date="2020-09" db="EMBL/GenBank/DDBJ databases">
        <title>Leviviricetes taxonomy.</title>
        <authorList>
            <person name="Stockdale S.R."/>
            <person name="Callanan J."/>
            <person name="Adriaenssens E.M."/>
            <person name="Kuhn J.H."/>
            <person name="Rumnieks J."/>
            <person name="Shkoporov A."/>
            <person name="Draper L.A."/>
            <person name="Ross P."/>
            <person name="Hill C."/>
        </authorList>
    </citation>
    <scope>NUCLEOTIDE SEQUENCE [LARGE SCALE GENOMIC DNA]</scope>
</reference>
<keyword evidence="2 11" id="KW-0696">RNA-directed RNA polymerase</keyword>
<keyword evidence="3" id="KW-0808">Transferase</keyword>